<dbReference type="STRING" id="1798550.A2927_01515"/>
<evidence type="ECO:0000313" key="1">
    <source>
        <dbReference type="EMBL" id="OGY88780.1"/>
    </source>
</evidence>
<dbReference type="EMBL" id="MHKL01000039">
    <property type="protein sequence ID" value="OGY88780.1"/>
    <property type="molecule type" value="Genomic_DNA"/>
</dbReference>
<proteinExistence type="predicted"/>
<name>A0A1G2BKG1_9BACT</name>
<organism evidence="1 2">
    <name type="scientific">Candidatus Komeilibacteria bacterium RIFCSPLOWO2_01_FULL_45_10</name>
    <dbReference type="NCBI Taxonomy" id="1798550"/>
    <lineage>
        <taxon>Bacteria</taxon>
        <taxon>Candidatus Komeiliibacteriota</taxon>
    </lineage>
</organism>
<dbReference type="Proteomes" id="UP000178849">
    <property type="component" value="Unassembled WGS sequence"/>
</dbReference>
<evidence type="ECO:0000313" key="2">
    <source>
        <dbReference type="Proteomes" id="UP000178849"/>
    </source>
</evidence>
<dbReference type="AlphaFoldDB" id="A0A1G2BKG1"/>
<reference evidence="1 2" key="1">
    <citation type="journal article" date="2016" name="Nat. Commun.">
        <title>Thousands of microbial genomes shed light on interconnected biogeochemical processes in an aquifer system.</title>
        <authorList>
            <person name="Anantharaman K."/>
            <person name="Brown C.T."/>
            <person name="Hug L.A."/>
            <person name="Sharon I."/>
            <person name="Castelle C.J."/>
            <person name="Probst A.J."/>
            <person name="Thomas B.C."/>
            <person name="Singh A."/>
            <person name="Wilkins M.J."/>
            <person name="Karaoz U."/>
            <person name="Brodie E.L."/>
            <person name="Williams K.H."/>
            <person name="Hubbard S.S."/>
            <person name="Banfield J.F."/>
        </authorList>
    </citation>
    <scope>NUCLEOTIDE SEQUENCE [LARGE SCALE GENOMIC DNA]</scope>
</reference>
<sequence length="103" mass="11392">MWVYIILLLLVIVGLWLFFLKEEIGLKIKENASPGLGEVLNEFKDSIGQGAVYLKQAGTELKRLALPAATTTPEQINLSDEQKADLLQKVQEKLKESPAADTP</sequence>
<protein>
    <submittedName>
        <fullName evidence="1">Uncharacterized protein</fullName>
    </submittedName>
</protein>
<accession>A0A1G2BKG1</accession>
<gene>
    <name evidence="1" type="ORF">A2927_01515</name>
</gene>
<comment type="caution">
    <text evidence="1">The sequence shown here is derived from an EMBL/GenBank/DDBJ whole genome shotgun (WGS) entry which is preliminary data.</text>
</comment>